<keyword evidence="17 23" id="KW-0472">Membrane</keyword>
<evidence type="ECO:0000313" key="26">
    <source>
        <dbReference type="EMBL" id="KAA8517252.1"/>
    </source>
</evidence>
<keyword evidence="13" id="KW-0418">Kinase</keyword>
<keyword evidence="8" id="KW-0808">Transferase</keyword>
<dbReference type="PANTHER" id="PTHR27007">
    <property type="match status" value="1"/>
</dbReference>
<evidence type="ECO:0000256" key="19">
    <source>
        <dbReference type="ARBA" id="ARBA00023180"/>
    </source>
</evidence>
<feature type="signal peptide" evidence="24">
    <location>
        <begin position="1"/>
        <end position="19"/>
    </location>
</feature>
<keyword evidence="14" id="KW-0611">Plant defense</keyword>
<evidence type="ECO:0000256" key="9">
    <source>
        <dbReference type="ARBA" id="ARBA00022692"/>
    </source>
</evidence>
<dbReference type="InterPro" id="IPR000719">
    <property type="entry name" value="Prot_kinase_dom"/>
</dbReference>
<dbReference type="EC" id="2.7.11.1" evidence="5"/>
<dbReference type="InterPro" id="IPR013320">
    <property type="entry name" value="ConA-like_dom_sf"/>
</dbReference>
<evidence type="ECO:0000256" key="23">
    <source>
        <dbReference type="SAM" id="Phobius"/>
    </source>
</evidence>
<dbReference type="GO" id="GO:0030246">
    <property type="term" value="F:carbohydrate binding"/>
    <property type="evidence" value="ECO:0007669"/>
    <property type="project" value="UniProtKB-KW"/>
</dbReference>
<keyword evidence="19" id="KW-0325">Glycoprotein</keyword>
<organism evidence="26 27">
    <name type="scientific">Nyssa sinensis</name>
    <dbReference type="NCBI Taxonomy" id="561372"/>
    <lineage>
        <taxon>Eukaryota</taxon>
        <taxon>Viridiplantae</taxon>
        <taxon>Streptophyta</taxon>
        <taxon>Embryophyta</taxon>
        <taxon>Tracheophyta</taxon>
        <taxon>Spermatophyta</taxon>
        <taxon>Magnoliopsida</taxon>
        <taxon>eudicotyledons</taxon>
        <taxon>Gunneridae</taxon>
        <taxon>Pentapetalae</taxon>
        <taxon>asterids</taxon>
        <taxon>Cornales</taxon>
        <taxon>Nyssaceae</taxon>
        <taxon>Nyssa</taxon>
    </lineage>
</organism>
<dbReference type="FunFam" id="3.30.200.20:FF:000112">
    <property type="entry name" value="Lectin-domain containing receptor kinase A4.3"/>
    <property type="match status" value="1"/>
</dbReference>
<dbReference type="GO" id="GO:0042742">
    <property type="term" value="P:defense response to bacterium"/>
    <property type="evidence" value="ECO:0007669"/>
    <property type="project" value="UniProtKB-ARBA"/>
</dbReference>
<evidence type="ECO:0000313" key="27">
    <source>
        <dbReference type="Proteomes" id="UP000325577"/>
    </source>
</evidence>
<dbReference type="Gene3D" id="1.10.510.10">
    <property type="entry name" value="Transferase(Phosphotransferase) domain 1"/>
    <property type="match status" value="1"/>
</dbReference>
<dbReference type="EMBL" id="CM018051">
    <property type="protein sequence ID" value="KAA8517252.1"/>
    <property type="molecule type" value="Genomic_DNA"/>
</dbReference>
<dbReference type="CDD" id="cd14066">
    <property type="entry name" value="STKc_IRAK"/>
    <property type="match status" value="1"/>
</dbReference>
<comment type="similarity">
    <text evidence="4">In the C-terminal section; belongs to the protein kinase superfamily. Ser/Thr protein kinase family.</text>
</comment>
<evidence type="ECO:0000256" key="22">
    <source>
        <dbReference type="PROSITE-ProRule" id="PRU10141"/>
    </source>
</evidence>
<dbReference type="CDD" id="cd06899">
    <property type="entry name" value="lectin_legume_LecRK_Arcelin_ConA"/>
    <property type="match status" value="1"/>
</dbReference>
<keyword evidence="11" id="KW-0430">Lectin</keyword>
<evidence type="ECO:0000256" key="20">
    <source>
        <dbReference type="ARBA" id="ARBA00047899"/>
    </source>
</evidence>
<dbReference type="Gene3D" id="2.60.120.200">
    <property type="match status" value="1"/>
</dbReference>
<keyword evidence="16 23" id="KW-1133">Transmembrane helix</keyword>
<name>A0A5J4ZIC7_9ASTE</name>
<dbReference type="Proteomes" id="UP000325577">
    <property type="component" value="Linkage Group LG8"/>
</dbReference>
<proteinExistence type="inferred from homology"/>
<evidence type="ECO:0000256" key="18">
    <source>
        <dbReference type="ARBA" id="ARBA00023170"/>
    </source>
</evidence>
<feature type="chain" id="PRO_5023932064" description="non-specific serine/threonine protein kinase" evidence="24">
    <location>
        <begin position="20"/>
        <end position="715"/>
    </location>
</feature>
<dbReference type="GO" id="GO:0005886">
    <property type="term" value="C:plasma membrane"/>
    <property type="evidence" value="ECO:0007669"/>
    <property type="project" value="UniProtKB-SubCell"/>
</dbReference>
<comment type="subcellular location">
    <subcellularLocation>
        <location evidence="1">Cell membrane</location>
    </subcellularLocation>
    <subcellularLocation>
        <location evidence="2">Membrane</location>
        <topology evidence="2">Single-pass type I membrane protein</topology>
    </subcellularLocation>
</comment>
<dbReference type="Pfam" id="PF00139">
    <property type="entry name" value="Lectin_legB"/>
    <property type="match status" value="1"/>
</dbReference>
<sequence>MSHYIILFLLLLKQAPSNSSQVNFTFNELLELDGVAELSSDGVFMLTNSSSSLMMSHAFYKFPIQFKNHSNGSVHSFSTTFIFAMKPENQGQRLGGDGIALFISPSKDLSGAQPAEYLGLFNSTNNGNSLNHLVAIELDTIQDFEFNDINDNHVGVDIYGLESIISAPAGYYKDENGGLTLKNFDLKSGDPMQVWVEYDGMEKQLNVTLSPVNILKPQIPLLSLAQDLSPFFLEFMYVGFSSSRGRLFESAEYILGWSFTMNGPAQELDSSRLPKLPYKIHKQPARIQKILAVVISLTGSIFILVVIFRALIIRRRKKFMEVLEDWEVQYGPHRFTYKDLYIATKGFKENELLGRGGFGQVYQGVLPASNMQVAVKRVAHDSRQGMREFVAEIATIGRLRHPNLVRLLGYCRREGELLLVYDFMPNGSLEKFIYGQPKLILSWAQRFKIIKDVASGLFYLHQQWFQVVIHRDIKASNALIDSGMNGRLGDFGLAKLCDHGTDPQSSHVAGTLGYIAPELARTGKASTSTDLFAFGAFMLEVVCGRRPVERQASQDKVVLVDWVFECWDRGTILEVIDPRLGNEYVEEEVELVLKLGLLCSHAVAAARPSMSAVVQYLADSSPSDHNTAATIYPRSRRSKASSSASRLCCQHLCYIVNKNLSSSQSLLFLFKHTASLPSQNTFIAINFTTLDEFIKSELIGNDPFGFGNVATDMKV</sequence>
<dbReference type="PROSITE" id="PS50011">
    <property type="entry name" value="PROTEIN_KINASE_DOM"/>
    <property type="match status" value="1"/>
</dbReference>
<evidence type="ECO:0000256" key="4">
    <source>
        <dbReference type="ARBA" id="ARBA00010217"/>
    </source>
</evidence>
<comment type="catalytic activity">
    <reaction evidence="20">
        <text>L-threonyl-[protein] + ATP = O-phospho-L-threonyl-[protein] + ADP + H(+)</text>
        <dbReference type="Rhea" id="RHEA:46608"/>
        <dbReference type="Rhea" id="RHEA-COMP:11060"/>
        <dbReference type="Rhea" id="RHEA-COMP:11605"/>
        <dbReference type="ChEBI" id="CHEBI:15378"/>
        <dbReference type="ChEBI" id="CHEBI:30013"/>
        <dbReference type="ChEBI" id="CHEBI:30616"/>
        <dbReference type="ChEBI" id="CHEBI:61977"/>
        <dbReference type="ChEBI" id="CHEBI:456216"/>
        <dbReference type="EC" id="2.7.11.1"/>
    </reaction>
</comment>
<keyword evidence="10 24" id="KW-0732">Signal</keyword>
<evidence type="ECO:0000256" key="1">
    <source>
        <dbReference type="ARBA" id="ARBA00004236"/>
    </source>
</evidence>
<dbReference type="PROSITE" id="PS00107">
    <property type="entry name" value="PROTEIN_KINASE_ATP"/>
    <property type="match status" value="1"/>
</dbReference>
<evidence type="ECO:0000256" key="17">
    <source>
        <dbReference type="ARBA" id="ARBA00023136"/>
    </source>
</evidence>
<keyword evidence="12 22" id="KW-0547">Nucleotide-binding</keyword>
<dbReference type="AlphaFoldDB" id="A0A5J4ZIC7"/>
<dbReference type="InterPro" id="IPR017441">
    <property type="entry name" value="Protein_kinase_ATP_BS"/>
</dbReference>
<evidence type="ECO:0000256" key="7">
    <source>
        <dbReference type="ARBA" id="ARBA00022527"/>
    </source>
</evidence>
<dbReference type="Pfam" id="PF00069">
    <property type="entry name" value="Pkinase"/>
    <property type="match status" value="1"/>
</dbReference>
<accession>A0A5J4ZIC7</accession>
<evidence type="ECO:0000259" key="25">
    <source>
        <dbReference type="PROSITE" id="PS50011"/>
    </source>
</evidence>
<dbReference type="InterPro" id="IPR050528">
    <property type="entry name" value="L-type_Lectin-RKs"/>
</dbReference>
<dbReference type="OrthoDB" id="543442at2759"/>
<evidence type="ECO:0000256" key="11">
    <source>
        <dbReference type="ARBA" id="ARBA00022734"/>
    </source>
</evidence>
<comment type="similarity">
    <text evidence="3">In the N-terminal section; belongs to the leguminous lectin family.</text>
</comment>
<dbReference type="GO" id="GO:0004674">
    <property type="term" value="F:protein serine/threonine kinase activity"/>
    <property type="evidence" value="ECO:0007669"/>
    <property type="project" value="UniProtKB-KW"/>
</dbReference>
<evidence type="ECO:0000256" key="12">
    <source>
        <dbReference type="ARBA" id="ARBA00022741"/>
    </source>
</evidence>
<evidence type="ECO:0000256" key="3">
    <source>
        <dbReference type="ARBA" id="ARBA00008536"/>
    </source>
</evidence>
<dbReference type="GO" id="GO:0002229">
    <property type="term" value="P:defense response to oomycetes"/>
    <property type="evidence" value="ECO:0007669"/>
    <property type="project" value="UniProtKB-ARBA"/>
</dbReference>
<dbReference type="SUPFAM" id="SSF56112">
    <property type="entry name" value="Protein kinase-like (PK-like)"/>
    <property type="match status" value="1"/>
</dbReference>
<dbReference type="SMART" id="SM00220">
    <property type="entry name" value="S_TKc"/>
    <property type="match status" value="1"/>
</dbReference>
<dbReference type="FunFam" id="1.10.510.10:FF:000108">
    <property type="entry name" value="L-type lectin-domain containing receptor kinase S.4"/>
    <property type="match status" value="1"/>
</dbReference>
<dbReference type="FunFam" id="2.60.120.200:FF:000086">
    <property type="entry name" value="L-type lectin-domain containing receptor kinase S.4"/>
    <property type="match status" value="1"/>
</dbReference>
<evidence type="ECO:0000256" key="5">
    <source>
        <dbReference type="ARBA" id="ARBA00012513"/>
    </source>
</evidence>
<keyword evidence="9 23" id="KW-0812">Transmembrane</keyword>
<evidence type="ECO:0000256" key="8">
    <source>
        <dbReference type="ARBA" id="ARBA00022679"/>
    </source>
</evidence>
<keyword evidence="27" id="KW-1185">Reference proteome</keyword>
<comment type="catalytic activity">
    <reaction evidence="21">
        <text>L-seryl-[protein] + ATP = O-phospho-L-seryl-[protein] + ADP + H(+)</text>
        <dbReference type="Rhea" id="RHEA:17989"/>
        <dbReference type="Rhea" id="RHEA-COMP:9863"/>
        <dbReference type="Rhea" id="RHEA-COMP:11604"/>
        <dbReference type="ChEBI" id="CHEBI:15378"/>
        <dbReference type="ChEBI" id="CHEBI:29999"/>
        <dbReference type="ChEBI" id="CHEBI:30616"/>
        <dbReference type="ChEBI" id="CHEBI:83421"/>
        <dbReference type="ChEBI" id="CHEBI:456216"/>
        <dbReference type="EC" id="2.7.11.1"/>
    </reaction>
</comment>
<dbReference type="SUPFAM" id="SSF49899">
    <property type="entry name" value="Concanavalin A-like lectins/glucanases"/>
    <property type="match status" value="1"/>
</dbReference>
<evidence type="ECO:0000256" key="14">
    <source>
        <dbReference type="ARBA" id="ARBA00022821"/>
    </source>
</evidence>
<evidence type="ECO:0000256" key="24">
    <source>
        <dbReference type="SAM" id="SignalP"/>
    </source>
</evidence>
<dbReference type="InterPro" id="IPR001220">
    <property type="entry name" value="Legume_lectin_dom"/>
</dbReference>
<gene>
    <name evidence="26" type="ORF">F0562_017496</name>
</gene>
<feature type="transmembrane region" description="Helical" evidence="23">
    <location>
        <begin position="290"/>
        <end position="312"/>
    </location>
</feature>
<evidence type="ECO:0000256" key="2">
    <source>
        <dbReference type="ARBA" id="ARBA00004479"/>
    </source>
</evidence>
<keyword evidence="18" id="KW-0675">Receptor</keyword>
<evidence type="ECO:0000256" key="16">
    <source>
        <dbReference type="ARBA" id="ARBA00022989"/>
    </source>
</evidence>
<evidence type="ECO:0000256" key="21">
    <source>
        <dbReference type="ARBA" id="ARBA00048679"/>
    </source>
</evidence>
<evidence type="ECO:0000256" key="15">
    <source>
        <dbReference type="ARBA" id="ARBA00022840"/>
    </source>
</evidence>
<dbReference type="Gene3D" id="3.30.200.20">
    <property type="entry name" value="Phosphorylase Kinase, domain 1"/>
    <property type="match status" value="1"/>
</dbReference>
<keyword evidence="6" id="KW-1003">Cell membrane</keyword>
<dbReference type="GO" id="GO:0005524">
    <property type="term" value="F:ATP binding"/>
    <property type="evidence" value="ECO:0007669"/>
    <property type="project" value="UniProtKB-UniRule"/>
</dbReference>
<reference evidence="26 27" key="1">
    <citation type="submission" date="2019-09" db="EMBL/GenBank/DDBJ databases">
        <title>A chromosome-level genome assembly of the Chinese tupelo Nyssa sinensis.</title>
        <authorList>
            <person name="Yang X."/>
            <person name="Kang M."/>
            <person name="Yang Y."/>
            <person name="Xiong H."/>
            <person name="Wang M."/>
            <person name="Zhang Z."/>
            <person name="Wang Z."/>
            <person name="Wu H."/>
            <person name="Ma T."/>
            <person name="Liu J."/>
            <person name="Xi Z."/>
        </authorList>
    </citation>
    <scope>NUCLEOTIDE SEQUENCE [LARGE SCALE GENOMIC DNA]</scope>
    <source>
        <strain evidence="26">J267</strain>
        <tissue evidence="26">Leaf</tissue>
    </source>
</reference>
<feature type="binding site" evidence="22">
    <location>
        <position position="376"/>
    </location>
    <ligand>
        <name>ATP</name>
        <dbReference type="ChEBI" id="CHEBI:30616"/>
    </ligand>
</feature>
<evidence type="ECO:0000256" key="6">
    <source>
        <dbReference type="ARBA" id="ARBA00022475"/>
    </source>
</evidence>
<evidence type="ECO:0000256" key="13">
    <source>
        <dbReference type="ARBA" id="ARBA00022777"/>
    </source>
</evidence>
<keyword evidence="15 22" id="KW-0067">ATP-binding</keyword>
<evidence type="ECO:0000256" key="10">
    <source>
        <dbReference type="ARBA" id="ARBA00022729"/>
    </source>
</evidence>
<protein>
    <recommendedName>
        <fullName evidence="5">non-specific serine/threonine protein kinase</fullName>
        <ecNumber evidence="5">2.7.11.1</ecNumber>
    </recommendedName>
</protein>
<feature type="domain" description="Protein kinase" evidence="25">
    <location>
        <begin position="347"/>
        <end position="628"/>
    </location>
</feature>
<dbReference type="InterPro" id="IPR011009">
    <property type="entry name" value="Kinase-like_dom_sf"/>
</dbReference>
<keyword evidence="7" id="KW-0723">Serine/threonine-protein kinase</keyword>